<dbReference type="Pfam" id="PF20004">
    <property type="entry name" value="fvmX6"/>
    <property type="match status" value="1"/>
</dbReference>
<dbReference type="AlphaFoldDB" id="A0A225D9E3"/>
<protein>
    <recommendedName>
        <fullName evidence="1">FtsH ternary system domain-containing protein</fullName>
    </recommendedName>
</protein>
<name>A0A225D9E3_9BACT</name>
<reference evidence="3" key="1">
    <citation type="submission" date="2017-06" db="EMBL/GenBank/DDBJ databases">
        <title>Genome analysis of Fimbriiglobus ruber SP5, the first member of the order Planctomycetales with confirmed chitinolytic capability.</title>
        <authorList>
            <person name="Ravin N.V."/>
            <person name="Rakitin A.L."/>
            <person name="Ivanova A.A."/>
            <person name="Beletsky A.V."/>
            <person name="Kulichevskaya I.S."/>
            <person name="Mardanov A.V."/>
            <person name="Dedysh S.N."/>
        </authorList>
    </citation>
    <scope>NUCLEOTIDE SEQUENCE [LARGE SCALE GENOMIC DNA]</scope>
    <source>
        <strain evidence="3">SP5</strain>
    </source>
</reference>
<evidence type="ECO:0000259" key="1">
    <source>
        <dbReference type="Pfam" id="PF20004"/>
    </source>
</evidence>
<dbReference type="OrthoDB" id="263180at2"/>
<dbReference type="EMBL" id="NIDE01000014">
    <property type="protein sequence ID" value="OWK38082.1"/>
    <property type="molecule type" value="Genomic_DNA"/>
</dbReference>
<keyword evidence="3" id="KW-1185">Reference proteome</keyword>
<accession>A0A225D9E3</accession>
<evidence type="ECO:0000313" key="3">
    <source>
        <dbReference type="Proteomes" id="UP000214646"/>
    </source>
</evidence>
<dbReference type="InterPro" id="IPR045485">
    <property type="entry name" value="fvmX6"/>
</dbReference>
<sequence>MSITVELRPTPPDPPGPPAVSRFEYDLLRILRFLLGHMPAEQAKKAIETKYTAPPPCLSRTCVRLARDMMAKGLVLFLVRSGGWRRDRYLRGNQPVEGRVWDRLPLDERRLTFSRHALGFVFWLAADRATTPAEAWDAPAEELTPGDELFFALALDALRSPATQDTAAALSGKAAFARNPLCWLMHPADFATPDDPAPPAFDPCSTGTRAAILDCLQQYLAQRWVRGERAKGQIGDWKRMRQQGRAEAAALSAYLSAAERHARPDLARFILRAASVILGGGGEISPAFWTGGLHGSGPPRLADRLETQRAALALPRQVETLQRWNRKAQAVGYFDEEYPASQMWKAEWEAARGDELAARARRALDALEPLRTG</sequence>
<organism evidence="2 3">
    <name type="scientific">Fimbriiglobus ruber</name>
    <dbReference type="NCBI Taxonomy" id="1908690"/>
    <lineage>
        <taxon>Bacteria</taxon>
        <taxon>Pseudomonadati</taxon>
        <taxon>Planctomycetota</taxon>
        <taxon>Planctomycetia</taxon>
        <taxon>Gemmatales</taxon>
        <taxon>Gemmataceae</taxon>
        <taxon>Fimbriiglobus</taxon>
    </lineage>
</organism>
<proteinExistence type="predicted"/>
<evidence type="ECO:0000313" key="2">
    <source>
        <dbReference type="EMBL" id="OWK38082.1"/>
    </source>
</evidence>
<dbReference type="RefSeq" id="WP_088257904.1">
    <property type="nucleotide sequence ID" value="NZ_NIDE01000014.1"/>
</dbReference>
<gene>
    <name evidence="2" type="ORF">FRUB_07202</name>
</gene>
<comment type="caution">
    <text evidence="2">The sequence shown here is derived from an EMBL/GenBank/DDBJ whole genome shotgun (WGS) entry which is preliminary data.</text>
</comment>
<feature type="domain" description="FtsH ternary system" evidence="1">
    <location>
        <begin position="19"/>
        <end position="368"/>
    </location>
</feature>
<dbReference type="Proteomes" id="UP000214646">
    <property type="component" value="Unassembled WGS sequence"/>
</dbReference>